<dbReference type="SUPFAM" id="SSF56801">
    <property type="entry name" value="Acetyl-CoA synthetase-like"/>
    <property type="match status" value="1"/>
</dbReference>
<dbReference type="GO" id="GO:0035336">
    <property type="term" value="P:long-chain fatty-acyl-CoA metabolic process"/>
    <property type="evidence" value="ECO:0007669"/>
    <property type="project" value="TreeGrafter"/>
</dbReference>
<keyword evidence="4" id="KW-0067">ATP-binding</keyword>
<dbReference type="AlphaFoldDB" id="W9JEB3"/>
<sequence length="692" mass="76532">MDYTSGLIPLKQVHKPPFTIEAPGYAKVPGETVPRRHPRAKDGLINRPANDVHTVFDIVRRSARVYPNHRAVGSRKLVKLYKERRKVQKVVDGEIQELEKEWQLFELSKFSYLTFKEYEQLALQVGYGLRRLGLTSKHKLHLFGTTSISWISMSHGCASQSISIVTAYDTLGESGLEHTLLQTKADAMYVDPHLLQIAARPLKKSNVKTVIVNEGCIFATGDEIEEFKHAHAELKVLTFEELRKMGEDNPIDPVPAKGPDLYCIMYTSGSTGPPKGVCITHEALVAGVAGLYTCVEECVSDKEDVLAYLPLAHVFEMALENLVLFIGGTLGYGNPRTLADSSVKNCADDMREFRPTVMVGVPQIWETVKKGVIAKLDASSPVIKALFWSAFSFKTFMSKKKLPGAGIFDKIVFSKVRELTGGRLRFTMNGASGISDDTRHFLSLVLAPMLVGYGLTESCANGALGCPLEYSPNAIGPVPAAIEVKLVSIPDFGYSTDAEVPQGEIWLKGVPIIKEYYDNPEETNMALTCDGWFKSGDIGEFDDNGHLRVIDRIKNLVKTQGGEYIALEKLESVYRGTQTIINVMVHADSQHSRSIAVIMPNETVLAEKTKGLGVDEYSMHYDPKVRSLILKDLQSTGKRSGLTGMEIVSGVVITDEEWTPPSGLVTATHKLNRKVIHEKFKKEIDECLKNSP</sequence>
<dbReference type="InterPro" id="IPR000873">
    <property type="entry name" value="AMP-dep_synth/lig_dom"/>
</dbReference>
<protein>
    <submittedName>
        <fullName evidence="7">Long-chain acyl-CoA synthetase</fullName>
    </submittedName>
</protein>
<dbReference type="EMBL" id="JH717939">
    <property type="protein sequence ID" value="EWZ28040.1"/>
    <property type="molecule type" value="Genomic_DNA"/>
</dbReference>
<keyword evidence="2" id="KW-0436">Ligase</keyword>
<dbReference type="GO" id="GO:0005783">
    <property type="term" value="C:endoplasmic reticulum"/>
    <property type="evidence" value="ECO:0007669"/>
    <property type="project" value="TreeGrafter"/>
</dbReference>
<dbReference type="GO" id="GO:0004467">
    <property type="term" value="F:long-chain fatty acid-CoA ligase activity"/>
    <property type="evidence" value="ECO:0007669"/>
    <property type="project" value="UniProtKB-EC"/>
</dbReference>
<dbReference type="GO" id="GO:0005886">
    <property type="term" value="C:plasma membrane"/>
    <property type="evidence" value="ECO:0007669"/>
    <property type="project" value="TreeGrafter"/>
</dbReference>
<proteinExistence type="inferred from homology"/>
<evidence type="ECO:0000256" key="4">
    <source>
        <dbReference type="ARBA" id="ARBA00022840"/>
    </source>
</evidence>
<dbReference type="VEuPathDB" id="FungiDB:FOZG_18242"/>
<evidence type="ECO:0000313" key="7">
    <source>
        <dbReference type="EMBL" id="EWZ28040.1"/>
    </source>
</evidence>
<keyword evidence="3" id="KW-0547">Nucleotide-binding</keyword>
<dbReference type="Pfam" id="PF00501">
    <property type="entry name" value="AMP-binding"/>
    <property type="match status" value="1"/>
</dbReference>
<evidence type="ECO:0000256" key="5">
    <source>
        <dbReference type="ARBA" id="ARBA00036813"/>
    </source>
</evidence>
<comment type="similarity">
    <text evidence="1">Belongs to the ATP-dependent AMP-binding enzyme family.</text>
</comment>
<reference evidence="7" key="2">
    <citation type="submission" date="2012-06" db="EMBL/GenBank/DDBJ databases">
        <title>Annotation of the Genome Sequence of Fusarium oxysporum Fo47.</title>
        <authorList>
            <consortium name="The Broad Institute Genomics Platform"/>
            <person name="Ma L.-J."/>
            <person name="Corby-Kistler H."/>
            <person name="Broz K."/>
            <person name="Gale L.R."/>
            <person name="Jonkers W."/>
            <person name="O'Donnell K."/>
            <person name="Ploetz R."/>
            <person name="Steinberg C."/>
            <person name="Schwartz D.C."/>
            <person name="VanEtten H."/>
            <person name="Zhou S."/>
            <person name="Young S.K."/>
            <person name="Zeng Q."/>
            <person name="Gargeya S."/>
            <person name="Fitzgerald M."/>
            <person name="Abouelleil A."/>
            <person name="Alvarado L."/>
            <person name="Chapman S.B."/>
            <person name="Gainer-Dewar J."/>
            <person name="Goldberg J."/>
            <person name="Griggs A."/>
            <person name="Gujja S."/>
            <person name="Hansen M."/>
            <person name="Howarth C."/>
            <person name="Imamovic A."/>
            <person name="Ireland A."/>
            <person name="Larimer J."/>
            <person name="McCowan C."/>
            <person name="Murphy C."/>
            <person name="Pearson M."/>
            <person name="Poon T.W."/>
            <person name="Priest M."/>
            <person name="Roberts A."/>
            <person name="Saif S."/>
            <person name="Shea T."/>
            <person name="Sykes S."/>
            <person name="Wortman J."/>
            <person name="Nusbaum C."/>
            <person name="Birren B."/>
        </authorList>
    </citation>
    <scope>NUCLEOTIDE SEQUENCE</scope>
    <source>
        <strain evidence="7">Fo47</strain>
    </source>
</reference>
<dbReference type="InterPro" id="IPR042099">
    <property type="entry name" value="ANL_N_sf"/>
</dbReference>
<evidence type="ECO:0000256" key="3">
    <source>
        <dbReference type="ARBA" id="ARBA00022741"/>
    </source>
</evidence>
<dbReference type="Gene3D" id="3.40.50.12780">
    <property type="entry name" value="N-terminal domain of ligase-like"/>
    <property type="match status" value="1"/>
</dbReference>
<organism evidence="7">
    <name type="scientific">Fusarium oxysporum Fo47</name>
    <dbReference type="NCBI Taxonomy" id="660027"/>
    <lineage>
        <taxon>Eukaryota</taxon>
        <taxon>Fungi</taxon>
        <taxon>Dikarya</taxon>
        <taxon>Ascomycota</taxon>
        <taxon>Pezizomycotina</taxon>
        <taxon>Sordariomycetes</taxon>
        <taxon>Hypocreomycetidae</taxon>
        <taxon>Hypocreales</taxon>
        <taxon>Nectriaceae</taxon>
        <taxon>Fusarium</taxon>
        <taxon>Fusarium oxysporum species complex</taxon>
    </lineage>
</organism>
<dbReference type="PANTHER" id="PTHR43272">
    <property type="entry name" value="LONG-CHAIN-FATTY-ACID--COA LIGASE"/>
    <property type="match status" value="1"/>
</dbReference>
<dbReference type="GO" id="GO:0005811">
    <property type="term" value="C:lipid droplet"/>
    <property type="evidence" value="ECO:0007669"/>
    <property type="project" value="TreeGrafter"/>
</dbReference>
<evidence type="ECO:0000259" key="6">
    <source>
        <dbReference type="Pfam" id="PF00501"/>
    </source>
</evidence>
<accession>W9JEB3</accession>
<dbReference type="GO" id="GO:0005524">
    <property type="term" value="F:ATP binding"/>
    <property type="evidence" value="ECO:0007669"/>
    <property type="project" value="UniProtKB-KW"/>
</dbReference>
<dbReference type="InterPro" id="IPR020845">
    <property type="entry name" value="AMP-binding_CS"/>
</dbReference>
<gene>
    <name evidence="7" type="ORF">FOZG_18242</name>
</gene>
<dbReference type="PROSITE" id="PS00455">
    <property type="entry name" value="AMP_BINDING"/>
    <property type="match status" value="1"/>
</dbReference>
<comment type="catalytic activity">
    <reaction evidence="5">
        <text>a long-chain fatty acid + ATP + CoA = a long-chain fatty acyl-CoA + AMP + diphosphate</text>
        <dbReference type="Rhea" id="RHEA:15421"/>
        <dbReference type="ChEBI" id="CHEBI:30616"/>
        <dbReference type="ChEBI" id="CHEBI:33019"/>
        <dbReference type="ChEBI" id="CHEBI:57287"/>
        <dbReference type="ChEBI" id="CHEBI:57560"/>
        <dbReference type="ChEBI" id="CHEBI:83139"/>
        <dbReference type="ChEBI" id="CHEBI:456215"/>
        <dbReference type="EC" id="6.2.1.3"/>
    </reaction>
</comment>
<dbReference type="HOGENOM" id="CLU_000022_45_2_1"/>
<evidence type="ECO:0000256" key="2">
    <source>
        <dbReference type="ARBA" id="ARBA00022598"/>
    </source>
</evidence>
<reference evidence="7" key="1">
    <citation type="submission" date="2011-06" db="EMBL/GenBank/DDBJ databases">
        <title>The Genome Sequence of Fusarium oxysporum Fo47.</title>
        <authorList>
            <consortium name="The Broad Institute Genome Sequencing Platform"/>
            <person name="Ma L.-J."/>
            <person name="Gale L.R."/>
            <person name="Schwartz D.C."/>
            <person name="Zhou S."/>
            <person name="Corby-Kistler H."/>
            <person name="Young S.K."/>
            <person name="Zeng Q."/>
            <person name="Gargeya S."/>
            <person name="Fitzgerald M."/>
            <person name="Haas B."/>
            <person name="Abouelleil A."/>
            <person name="Alvarado L."/>
            <person name="Arachchi H.M."/>
            <person name="Berlin A."/>
            <person name="Brown A."/>
            <person name="Chapman S.B."/>
            <person name="Chen Z."/>
            <person name="Dunbar C."/>
            <person name="Freedman E."/>
            <person name="Gearin G."/>
            <person name="Gellesch M."/>
            <person name="Goldberg J."/>
            <person name="Griggs A."/>
            <person name="Gujja S."/>
            <person name="Heiman D."/>
            <person name="Howarth C."/>
            <person name="Larson L."/>
            <person name="Lui A."/>
            <person name="MacDonald P.J.P."/>
            <person name="Mehta T."/>
            <person name="Montmayeur A."/>
            <person name="Murphy C."/>
            <person name="Neiman D."/>
            <person name="Pearson M."/>
            <person name="Priest M."/>
            <person name="Roberts A."/>
            <person name="Saif S."/>
            <person name="Shea T."/>
            <person name="Shenoy N."/>
            <person name="Sisk P."/>
            <person name="Stolte C."/>
            <person name="Sykes S."/>
            <person name="Wortman J."/>
            <person name="Nusbaum C."/>
            <person name="Birren B."/>
        </authorList>
    </citation>
    <scope>NUCLEOTIDE SEQUENCE [LARGE SCALE GENOMIC DNA]</scope>
    <source>
        <strain evidence="7">Fo47</strain>
    </source>
</reference>
<feature type="domain" description="AMP-dependent synthetase/ligase" evidence="6">
    <location>
        <begin position="110"/>
        <end position="517"/>
    </location>
</feature>
<name>W9JEB3_FUSOX</name>
<dbReference type="PANTHER" id="PTHR43272:SF83">
    <property type="entry name" value="ACYL-COA SYNTHETASE LONG-CHAIN, ISOFORM J"/>
    <property type="match status" value="1"/>
</dbReference>
<dbReference type="Proteomes" id="UP000030766">
    <property type="component" value="Unassembled WGS sequence"/>
</dbReference>
<evidence type="ECO:0000256" key="1">
    <source>
        <dbReference type="ARBA" id="ARBA00006432"/>
    </source>
</evidence>